<sequence length="524" mass="55745">MQVNLVLGLIALGWLIPAGAATVPTPEELAQAAPGLGLTEAQVDSLNLQLATTKPPAVGIACLTAQLALGEEQVDVRPLNEALVNGYWSEACIATPYCIIQPQFTKDVALAIKIVSLFQTRFAVRSGGHSPNPGWSGVGDSGVLIDLGRLNSISVSRREGKPIVSIGPGARWGEVYESLDGQQATVIGGRIPNVGVGGLILGGGYYHTSPSFGLAADNVQNFEVVTATGVIINANSTHNSDLFWALKGGGPNFGVVTRFDLNTIEEDQIWGQINIYTPDQALEVLDAFGEWQSNGASDSNSNIALSIGLDAITVGLIYAKPTIQPAVFSPFYNLTPLASVVPPSNLTHAQISQIMGAAIPNSAGRHDYRAFSSRVNTELTKKMYSFWLERALAVRASTGAVQTFSLQHVGESLREYGEARGGNALGLPAGTHQWWTTLVDWQDAADDDLVRSVSIETTTQWAKSAIAADSGLQFLYLNDASRDQSPLVGYGGGNIVRLQRVAAKYDPKRLFQTLQNGGFLLSKA</sequence>
<dbReference type="EMBL" id="JAGPNK010000004">
    <property type="protein sequence ID" value="KAH7322477.1"/>
    <property type="molecule type" value="Genomic_DNA"/>
</dbReference>
<dbReference type="InterPro" id="IPR016167">
    <property type="entry name" value="FAD-bd_PCMH_sub1"/>
</dbReference>
<feature type="domain" description="FAD-binding PCMH-type" evidence="6">
    <location>
        <begin position="92"/>
        <end position="266"/>
    </location>
</feature>
<feature type="chain" id="PRO_5035478211" description="FAD-binding PCMH-type domain-containing protein" evidence="5">
    <location>
        <begin position="22"/>
        <end position="524"/>
    </location>
</feature>
<dbReference type="InterPro" id="IPR016169">
    <property type="entry name" value="FAD-bd_PCMH_sub2"/>
</dbReference>
<keyword evidence="3" id="KW-0274">FAD</keyword>
<dbReference type="GO" id="GO:0016491">
    <property type="term" value="F:oxidoreductase activity"/>
    <property type="evidence" value="ECO:0007669"/>
    <property type="project" value="UniProtKB-KW"/>
</dbReference>
<name>A0A8K0SV60_9HYPO</name>
<evidence type="ECO:0000256" key="5">
    <source>
        <dbReference type="SAM" id="SignalP"/>
    </source>
</evidence>
<dbReference type="InterPro" id="IPR016166">
    <property type="entry name" value="FAD-bd_PCMH"/>
</dbReference>
<dbReference type="Gene3D" id="3.40.462.20">
    <property type="match status" value="1"/>
</dbReference>
<proteinExistence type="inferred from homology"/>
<dbReference type="PANTHER" id="PTHR42973:SF54">
    <property type="entry name" value="FAD-BINDING PCMH-TYPE DOMAIN-CONTAINING PROTEIN"/>
    <property type="match status" value="1"/>
</dbReference>
<keyword evidence="4" id="KW-0560">Oxidoreductase</keyword>
<dbReference type="PANTHER" id="PTHR42973">
    <property type="entry name" value="BINDING OXIDOREDUCTASE, PUTATIVE (AFU_ORTHOLOGUE AFUA_1G17690)-RELATED"/>
    <property type="match status" value="1"/>
</dbReference>
<keyword evidence="5" id="KW-0732">Signal</keyword>
<dbReference type="Gene3D" id="3.30.43.10">
    <property type="entry name" value="Uridine Diphospho-n-acetylenolpyruvylglucosamine Reductase, domain 2"/>
    <property type="match status" value="1"/>
</dbReference>
<reference evidence="7" key="1">
    <citation type="journal article" date="2021" name="Nat. Commun.">
        <title>Genetic determinants of endophytism in the Arabidopsis root mycobiome.</title>
        <authorList>
            <person name="Mesny F."/>
            <person name="Miyauchi S."/>
            <person name="Thiergart T."/>
            <person name="Pickel B."/>
            <person name="Atanasova L."/>
            <person name="Karlsson M."/>
            <person name="Huettel B."/>
            <person name="Barry K.W."/>
            <person name="Haridas S."/>
            <person name="Chen C."/>
            <person name="Bauer D."/>
            <person name="Andreopoulos W."/>
            <person name="Pangilinan J."/>
            <person name="LaButti K."/>
            <person name="Riley R."/>
            <person name="Lipzen A."/>
            <person name="Clum A."/>
            <person name="Drula E."/>
            <person name="Henrissat B."/>
            <person name="Kohler A."/>
            <person name="Grigoriev I.V."/>
            <person name="Martin F.M."/>
            <person name="Hacquard S."/>
        </authorList>
    </citation>
    <scope>NUCLEOTIDE SEQUENCE</scope>
    <source>
        <strain evidence="7">MPI-CAGE-CH-0235</strain>
    </source>
</reference>
<evidence type="ECO:0000256" key="3">
    <source>
        <dbReference type="ARBA" id="ARBA00022827"/>
    </source>
</evidence>
<dbReference type="Pfam" id="PF01565">
    <property type="entry name" value="FAD_binding_4"/>
    <property type="match status" value="1"/>
</dbReference>
<evidence type="ECO:0000313" key="8">
    <source>
        <dbReference type="Proteomes" id="UP000813444"/>
    </source>
</evidence>
<keyword evidence="2" id="KW-0285">Flavoprotein</keyword>
<dbReference type="AlphaFoldDB" id="A0A8K0SV60"/>
<keyword evidence="8" id="KW-1185">Reference proteome</keyword>
<dbReference type="SUPFAM" id="SSF56176">
    <property type="entry name" value="FAD-binding/transporter-associated domain-like"/>
    <property type="match status" value="1"/>
</dbReference>
<dbReference type="Gene3D" id="3.30.465.10">
    <property type="match status" value="1"/>
</dbReference>
<comment type="similarity">
    <text evidence="1">Belongs to the oxygen-dependent FAD-linked oxidoreductase family.</text>
</comment>
<dbReference type="GO" id="GO:0071949">
    <property type="term" value="F:FAD binding"/>
    <property type="evidence" value="ECO:0007669"/>
    <property type="project" value="InterPro"/>
</dbReference>
<comment type="caution">
    <text evidence="7">The sequence shown here is derived from an EMBL/GenBank/DDBJ whole genome shotgun (WGS) entry which is preliminary data.</text>
</comment>
<feature type="signal peptide" evidence="5">
    <location>
        <begin position="1"/>
        <end position="21"/>
    </location>
</feature>
<evidence type="ECO:0000256" key="2">
    <source>
        <dbReference type="ARBA" id="ARBA00022630"/>
    </source>
</evidence>
<accession>A0A8K0SV60</accession>
<evidence type="ECO:0000313" key="7">
    <source>
        <dbReference type="EMBL" id="KAH7322477.1"/>
    </source>
</evidence>
<dbReference type="OrthoDB" id="2151789at2759"/>
<evidence type="ECO:0000256" key="4">
    <source>
        <dbReference type="ARBA" id="ARBA00023002"/>
    </source>
</evidence>
<gene>
    <name evidence="7" type="ORF">B0I35DRAFT_449921</name>
</gene>
<dbReference type="PROSITE" id="PS51387">
    <property type="entry name" value="FAD_PCMH"/>
    <property type="match status" value="1"/>
</dbReference>
<dbReference type="InterPro" id="IPR050416">
    <property type="entry name" value="FAD-linked_Oxidoreductase"/>
</dbReference>
<organism evidence="7 8">
    <name type="scientific">Stachybotrys elegans</name>
    <dbReference type="NCBI Taxonomy" id="80388"/>
    <lineage>
        <taxon>Eukaryota</taxon>
        <taxon>Fungi</taxon>
        <taxon>Dikarya</taxon>
        <taxon>Ascomycota</taxon>
        <taxon>Pezizomycotina</taxon>
        <taxon>Sordariomycetes</taxon>
        <taxon>Hypocreomycetidae</taxon>
        <taxon>Hypocreales</taxon>
        <taxon>Stachybotryaceae</taxon>
        <taxon>Stachybotrys</taxon>
    </lineage>
</organism>
<dbReference type="InterPro" id="IPR036318">
    <property type="entry name" value="FAD-bd_PCMH-like_sf"/>
</dbReference>
<dbReference type="InterPro" id="IPR006094">
    <property type="entry name" value="Oxid_FAD_bind_N"/>
</dbReference>
<dbReference type="Proteomes" id="UP000813444">
    <property type="component" value="Unassembled WGS sequence"/>
</dbReference>
<protein>
    <recommendedName>
        <fullName evidence="6">FAD-binding PCMH-type domain-containing protein</fullName>
    </recommendedName>
</protein>
<evidence type="ECO:0000259" key="6">
    <source>
        <dbReference type="PROSITE" id="PS51387"/>
    </source>
</evidence>
<evidence type="ECO:0000256" key="1">
    <source>
        <dbReference type="ARBA" id="ARBA00005466"/>
    </source>
</evidence>